<evidence type="ECO:0000313" key="1">
    <source>
        <dbReference type="EMBL" id="RCX19440.1"/>
    </source>
</evidence>
<name>A0A369BD00_9FIRM</name>
<evidence type="ECO:0000313" key="2">
    <source>
        <dbReference type="Proteomes" id="UP000253034"/>
    </source>
</evidence>
<keyword evidence="2" id="KW-1185">Reference proteome</keyword>
<dbReference type="SUPFAM" id="SSF50405">
    <property type="entry name" value="Actin-crosslinking proteins"/>
    <property type="match status" value="1"/>
</dbReference>
<dbReference type="Gene3D" id="2.80.10.50">
    <property type="match status" value="1"/>
</dbReference>
<accession>A0A369BD00</accession>
<dbReference type="RefSeq" id="WP_114296499.1">
    <property type="nucleotide sequence ID" value="NZ_QPJT01000003.1"/>
</dbReference>
<dbReference type="Proteomes" id="UP000253034">
    <property type="component" value="Unassembled WGS sequence"/>
</dbReference>
<dbReference type="InterPro" id="IPR008999">
    <property type="entry name" value="Actin-crosslinking"/>
</dbReference>
<gene>
    <name evidence="1" type="ORF">DFR58_103186</name>
</gene>
<proteinExistence type="predicted"/>
<sequence length="133" mass="14621">MSFIGARVALKASNGKYLSIDDGGELKLKDCSDDFGPEITFFVPLAVDKVFVQTHTREYVSLKDTGELELIPNSNTIGHTEAFDFICIGANRVAIKGHTGKYLGLHETQNDLLRAVSDDIGAEQTFEVIPVFR</sequence>
<reference evidence="1 2" key="1">
    <citation type="submission" date="2018-07" db="EMBL/GenBank/DDBJ databases">
        <title>Genomic Encyclopedia of Type Strains, Phase IV (KMG-IV): sequencing the most valuable type-strain genomes for metagenomic binning, comparative biology and taxonomic classification.</title>
        <authorList>
            <person name="Goeker M."/>
        </authorList>
    </citation>
    <scope>NUCLEOTIDE SEQUENCE [LARGE SCALE GENOMIC DNA]</scope>
    <source>
        <strain evidence="1 2">DSM 27016</strain>
    </source>
</reference>
<dbReference type="CDD" id="cd00257">
    <property type="entry name" value="beta-trefoil_FSCN-like"/>
    <property type="match status" value="1"/>
</dbReference>
<comment type="caution">
    <text evidence="1">The sequence shown here is derived from an EMBL/GenBank/DDBJ whole genome shotgun (WGS) entry which is preliminary data.</text>
</comment>
<dbReference type="EMBL" id="QPJT01000003">
    <property type="protein sequence ID" value="RCX19440.1"/>
    <property type="molecule type" value="Genomic_DNA"/>
</dbReference>
<dbReference type="AlphaFoldDB" id="A0A369BD00"/>
<organism evidence="1 2">
    <name type="scientific">Anaerobacterium chartisolvens</name>
    <dbReference type="NCBI Taxonomy" id="1297424"/>
    <lineage>
        <taxon>Bacteria</taxon>
        <taxon>Bacillati</taxon>
        <taxon>Bacillota</taxon>
        <taxon>Clostridia</taxon>
        <taxon>Eubacteriales</taxon>
        <taxon>Oscillospiraceae</taxon>
        <taxon>Anaerobacterium</taxon>
    </lineage>
</organism>
<protein>
    <submittedName>
        <fullName evidence="1">Uncharacterized protein</fullName>
    </submittedName>
</protein>
<dbReference type="OrthoDB" id="1739324at2"/>